<evidence type="ECO:0000256" key="2">
    <source>
        <dbReference type="ARBA" id="ARBA00010989"/>
    </source>
</evidence>
<comment type="similarity">
    <text evidence="2">Belongs to the MSOX/MTOX family.</text>
</comment>
<evidence type="ECO:0000256" key="4">
    <source>
        <dbReference type="ARBA" id="ARBA00022827"/>
    </source>
</evidence>
<evidence type="ECO:0000256" key="6">
    <source>
        <dbReference type="SAM" id="MobiDB-lite"/>
    </source>
</evidence>
<evidence type="ECO:0000256" key="3">
    <source>
        <dbReference type="ARBA" id="ARBA00022630"/>
    </source>
</evidence>
<feature type="domain" description="FAD dependent oxidoreductase" evidence="7">
    <location>
        <begin position="25"/>
        <end position="96"/>
    </location>
</feature>
<dbReference type="Pfam" id="PF01266">
    <property type="entry name" value="DAO"/>
    <property type="match status" value="1"/>
</dbReference>
<name>A0ABR3AJ80_9AGAR</name>
<dbReference type="PANTHER" id="PTHR10961:SF46">
    <property type="entry name" value="PEROXISOMAL SARCOSINE OXIDASE"/>
    <property type="match status" value="1"/>
</dbReference>
<gene>
    <name evidence="8" type="ORF">AAF712_000390</name>
</gene>
<feature type="compositionally biased region" description="Polar residues" evidence="6">
    <location>
        <begin position="11"/>
        <end position="29"/>
    </location>
</feature>
<comment type="caution">
    <text evidence="8">The sequence shown here is derived from an EMBL/GenBank/DDBJ whole genome shotgun (WGS) entry which is preliminary data.</text>
</comment>
<dbReference type="InterPro" id="IPR045170">
    <property type="entry name" value="MTOX"/>
</dbReference>
<dbReference type="PANTHER" id="PTHR10961">
    <property type="entry name" value="PEROXISOMAL SARCOSINE OXIDASE"/>
    <property type="match status" value="1"/>
</dbReference>
<evidence type="ECO:0000259" key="7">
    <source>
        <dbReference type="Pfam" id="PF01266"/>
    </source>
</evidence>
<sequence length="99" mass="11108">MAFHRAGFTHTVEQVSTPRTLTSNPNNGLSIPKEVVKDLRESLRTMYPDLAKKPFSSTRLCWYNDTPDGDWVIGRHPKDRNLILATGDSGHAFKVGQVI</sequence>
<comment type="cofactor">
    <cofactor evidence="1">
        <name>FAD</name>
        <dbReference type="ChEBI" id="CHEBI:57692"/>
    </cofactor>
</comment>
<proteinExistence type="inferred from homology"/>
<keyword evidence="3" id="KW-0285">Flavoprotein</keyword>
<evidence type="ECO:0000313" key="9">
    <source>
        <dbReference type="Proteomes" id="UP001437256"/>
    </source>
</evidence>
<dbReference type="Proteomes" id="UP001437256">
    <property type="component" value="Unassembled WGS sequence"/>
</dbReference>
<feature type="region of interest" description="Disordered" evidence="6">
    <location>
        <begin position="1"/>
        <end position="29"/>
    </location>
</feature>
<evidence type="ECO:0000256" key="5">
    <source>
        <dbReference type="ARBA" id="ARBA00023002"/>
    </source>
</evidence>
<dbReference type="InterPro" id="IPR006076">
    <property type="entry name" value="FAD-dep_OxRdtase"/>
</dbReference>
<reference evidence="8 9" key="1">
    <citation type="submission" date="2024-05" db="EMBL/GenBank/DDBJ databases">
        <title>A draft genome resource for the thread blight pathogen Marasmius tenuissimus strain MS-2.</title>
        <authorList>
            <person name="Yulfo-Soto G.E."/>
            <person name="Baruah I.K."/>
            <person name="Amoako-Attah I."/>
            <person name="Bukari Y."/>
            <person name="Meinhardt L.W."/>
            <person name="Bailey B.A."/>
            <person name="Cohen S.P."/>
        </authorList>
    </citation>
    <scope>NUCLEOTIDE SEQUENCE [LARGE SCALE GENOMIC DNA]</scope>
    <source>
        <strain evidence="8 9">MS-2</strain>
    </source>
</reference>
<evidence type="ECO:0000256" key="1">
    <source>
        <dbReference type="ARBA" id="ARBA00001974"/>
    </source>
</evidence>
<keyword evidence="4" id="KW-0274">FAD</keyword>
<protein>
    <recommendedName>
        <fullName evidence="7">FAD dependent oxidoreductase domain-containing protein</fullName>
    </recommendedName>
</protein>
<accession>A0ABR3AJ80</accession>
<evidence type="ECO:0000313" key="8">
    <source>
        <dbReference type="EMBL" id="KAL0072627.1"/>
    </source>
</evidence>
<keyword evidence="5" id="KW-0560">Oxidoreductase</keyword>
<keyword evidence="9" id="KW-1185">Reference proteome</keyword>
<organism evidence="8 9">
    <name type="scientific">Marasmius tenuissimus</name>
    <dbReference type="NCBI Taxonomy" id="585030"/>
    <lineage>
        <taxon>Eukaryota</taxon>
        <taxon>Fungi</taxon>
        <taxon>Dikarya</taxon>
        <taxon>Basidiomycota</taxon>
        <taxon>Agaricomycotina</taxon>
        <taxon>Agaricomycetes</taxon>
        <taxon>Agaricomycetidae</taxon>
        <taxon>Agaricales</taxon>
        <taxon>Marasmiineae</taxon>
        <taxon>Marasmiaceae</taxon>
        <taxon>Marasmius</taxon>
    </lineage>
</organism>
<dbReference type="EMBL" id="JBBXMP010000001">
    <property type="protein sequence ID" value="KAL0072627.1"/>
    <property type="molecule type" value="Genomic_DNA"/>
</dbReference>
<dbReference type="Gene3D" id="3.30.9.10">
    <property type="entry name" value="D-Amino Acid Oxidase, subunit A, domain 2"/>
    <property type="match status" value="1"/>
</dbReference>